<sequence length="277" mass="31023">MELTSEDAELSPDARLGRRVRSLREGKGLSLRQLSEKVGGYSHSYLGRVELGKQSASAGLIARLDAYFETDGVLAELHGLAQDVLVARYSRHFVRKERDSLRIQVFTSSVIPGLLQTKEYARELFRTGLPASSADQLSAKVDARLDRQGIFDRDEPPYYWAIVDEASLRRPTRDKGVMKRQLEHILTFSERSRVTVQVLPFDQGFHPMLGGSLTLLTLKDGGRAALVESFDSGEVVESPRQIVDLVQRFDIACAMALPDHESADLMRRYLEGYSHDG</sequence>
<dbReference type="SMART" id="SM00530">
    <property type="entry name" value="HTH_XRE"/>
    <property type="match status" value="1"/>
</dbReference>
<dbReference type="SUPFAM" id="SSF47413">
    <property type="entry name" value="lambda repressor-like DNA-binding domains"/>
    <property type="match status" value="1"/>
</dbReference>
<dbReference type="RefSeq" id="WP_120696481.1">
    <property type="nucleotide sequence ID" value="NZ_RBDX01000005.1"/>
</dbReference>
<dbReference type="GO" id="GO:0003677">
    <property type="term" value="F:DNA binding"/>
    <property type="evidence" value="ECO:0007669"/>
    <property type="project" value="InterPro"/>
</dbReference>
<name>A0A3A9WCF3_9ACTN</name>
<evidence type="ECO:0000313" key="4">
    <source>
        <dbReference type="Proteomes" id="UP000268652"/>
    </source>
</evidence>
<accession>A0A3A9WCF3</accession>
<dbReference type="InterPro" id="IPR043917">
    <property type="entry name" value="DUF5753"/>
</dbReference>
<dbReference type="AlphaFoldDB" id="A0A3A9WCF3"/>
<dbReference type="Pfam" id="PF19054">
    <property type="entry name" value="DUF5753"/>
    <property type="match status" value="1"/>
</dbReference>
<protein>
    <submittedName>
        <fullName evidence="2">XRE family transcriptional regulator</fullName>
    </submittedName>
</protein>
<dbReference type="Proteomes" id="UP000268652">
    <property type="component" value="Unassembled WGS sequence"/>
</dbReference>
<dbReference type="Proteomes" id="UP000275024">
    <property type="component" value="Unassembled WGS sequence"/>
</dbReference>
<gene>
    <name evidence="3" type="ORF">D7318_09640</name>
    <name evidence="2" type="ORF">D7319_08465</name>
</gene>
<proteinExistence type="predicted"/>
<dbReference type="EMBL" id="RBDX01000005">
    <property type="protein sequence ID" value="RKN10459.1"/>
    <property type="molecule type" value="Genomic_DNA"/>
</dbReference>
<dbReference type="Gene3D" id="1.10.260.40">
    <property type="entry name" value="lambda repressor-like DNA-binding domains"/>
    <property type="match status" value="1"/>
</dbReference>
<reference evidence="4 5" key="1">
    <citation type="submission" date="2018-09" db="EMBL/GenBank/DDBJ databases">
        <title>Streptomyces sp. nov. DS1-2, an endophytic actinomycete isolated from roots of Dendrobium scabrilingue.</title>
        <authorList>
            <person name="Kuncharoen N."/>
            <person name="Kudo T."/>
            <person name="Ohkuma M."/>
            <person name="Yuki M."/>
            <person name="Tanasupawat S."/>
        </authorList>
    </citation>
    <scope>NUCLEOTIDE SEQUENCE [LARGE SCALE GENOMIC DNA]</scope>
    <source>
        <strain evidence="2 5">AZ1-7</strain>
        <strain evidence="3 4">DS1-2</strain>
    </source>
</reference>
<evidence type="ECO:0000313" key="3">
    <source>
        <dbReference type="EMBL" id="RKN24718.1"/>
    </source>
</evidence>
<organism evidence="2 5">
    <name type="scientific">Streptomyces radicis</name>
    <dbReference type="NCBI Taxonomy" id="1750517"/>
    <lineage>
        <taxon>Bacteria</taxon>
        <taxon>Bacillati</taxon>
        <taxon>Actinomycetota</taxon>
        <taxon>Actinomycetes</taxon>
        <taxon>Kitasatosporales</taxon>
        <taxon>Streptomycetaceae</taxon>
        <taxon>Streptomyces</taxon>
    </lineage>
</organism>
<feature type="domain" description="HTH cro/C1-type" evidence="1">
    <location>
        <begin position="20"/>
        <end position="75"/>
    </location>
</feature>
<dbReference type="OrthoDB" id="4273809at2"/>
<dbReference type="EMBL" id="RBDY01000005">
    <property type="protein sequence ID" value="RKN24718.1"/>
    <property type="molecule type" value="Genomic_DNA"/>
</dbReference>
<dbReference type="PROSITE" id="PS50943">
    <property type="entry name" value="HTH_CROC1"/>
    <property type="match status" value="1"/>
</dbReference>
<evidence type="ECO:0000259" key="1">
    <source>
        <dbReference type="PROSITE" id="PS50943"/>
    </source>
</evidence>
<dbReference type="InterPro" id="IPR010982">
    <property type="entry name" value="Lambda_DNA-bd_dom_sf"/>
</dbReference>
<evidence type="ECO:0000313" key="5">
    <source>
        <dbReference type="Proteomes" id="UP000275024"/>
    </source>
</evidence>
<dbReference type="Pfam" id="PF13560">
    <property type="entry name" value="HTH_31"/>
    <property type="match status" value="1"/>
</dbReference>
<dbReference type="CDD" id="cd00093">
    <property type="entry name" value="HTH_XRE"/>
    <property type="match status" value="1"/>
</dbReference>
<evidence type="ECO:0000313" key="2">
    <source>
        <dbReference type="EMBL" id="RKN10459.1"/>
    </source>
</evidence>
<dbReference type="InterPro" id="IPR001387">
    <property type="entry name" value="Cro/C1-type_HTH"/>
</dbReference>
<keyword evidence="4" id="KW-1185">Reference proteome</keyword>
<comment type="caution">
    <text evidence="2">The sequence shown here is derived from an EMBL/GenBank/DDBJ whole genome shotgun (WGS) entry which is preliminary data.</text>
</comment>